<evidence type="ECO:0000256" key="9">
    <source>
        <dbReference type="ARBA" id="ARBA00022833"/>
    </source>
</evidence>
<dbReference type="GO" id="GO:0008237">
    <property type="term" value="F:metallopeptidase activity"/>
    <property type="evidence" value="ECO:0007669"/>
    <property type="project" value="UniProtKB-KW"/>
</dbReference>
<feature type="transmembrane region" description="Helical" evidence="13">
    <location>
        <begin position="127"/>
        <end position="155"/>
    </location>
</feature>
<feature type="transmembrane region" description="Helical" evidence="13">
    <location>
        <begin position="100"/>
        <end position="121"/>
    </location>
</feature>
<evidence type="ECO:0000256" key="5">
    <source>
        <dbReference type="ARBA" id="ARBA00022670"/>
    </source>
</evidence>
<evidence type="ECO:0000256" key="2">
    <source>
        <dbReference type="ARBA" id="ARBA00004651"/>
    </source>
</evidence>
<keyword evidence="4" id="KW-1003">Cell membrane</keyword>
<keyword evidence="7" id="KW-0479">Metal-binding</keyword>
<proteinExistence type="inferred from homology"/>
<name>A0A9D1APN3_9FIRM</name>
<evidence type="ECO:0000256" key="13">
    <source>
        <dbReference type="SAM" id="Phobius"/>
    </source>
</evidence>
<keyword evidence="11" id="KW-0482">Metalloprotease</keyword>
<evidence type="ECO:0000256" key="4">
    <source>
        <dbReference type="ARBA" id="ARBA00022475"/>
    </source>
</evidence>
<feature type="transmembrane region" description="Helical" evidence="13">
    <location>
        <begin position="60"/>
        <end position="79"/>
    </location>
</feature>
<comment type="cofactor">
    <cofactor evidence="1">
        <name>Zn(2+)</name>
        <dbReference type="ChEBI" id="CHEBI:29105"/>
    </cofactor>
</comment>
<protein>
    <submittedName>
        <fullName evidence="15">Site-2 protease family protein</fullName>
    </submittedName>
</protein>
<dbReference type="EMBL" id="DVGZ01000130">
    <property type="protein sequence ID" value="HIR48334.1"/>
    <property type="molecule type" value="Genomic_DNA"/>
</dbReference>
<organism evidence="15 16">
    <name type="scientific">Candidatus Caccousia avicola</name>
    <dbReference type="NCBI Taxonomy" id="2840721"/>
    <lineage>
        <taxon>Bacteria</taxon>
        <taxon>Bacillati</taxon>
        <taxon>Bacillota</taxon>
        <taxon>Clostridia</taxon>
        <taxon>Eubacteriales</taxon>
        <taxon>Oscillospiraceae</taxon>
        <taxon>Oscillospiraceae incertae sedis</taxon>
        <taxon>Candidatus Caccousia</taxon>
    </lineage>
</organism>
<dbReference type="PANTHER" id="PTHR35864:SF1">
    <property type="entry name" value="ZINC METALLOPROTEASE YWHC-RELATED"/>
    <property type="match status" value="1"/>
</dbReference>
<keyword evidence="8" id="KW-0378">Hydrolase</keyword>
<gene>
    <name evidence="15" type="ORF">IAB89_11900</name>
</gene>
<evidence type="ECO:0000256" key="10">
    <source>
        <dbReference type="ARBA" id="ARBA00022989"/>
    </source>
</evidence>
<comment type="subcellular location">
    <subcellularLocation>
        <location evidence="2">Cell membrane</location>
        <topology evidence="2">Multi-pass membrane protein</topology>
    </subcellularLocation>
</comment>
<dbReference type="GO" id="GO:0005886">
    <property type="term" value="C:plasma membrane"/>
    <property type="evidence" value="ECO:0007669"/>
    <property type="project" value="UniProtKB-SubCell"/>
</dbReference>
<dbReference type="GO" id="GO:0046872">
    <property type="term" value="F:metal ion binding"/>
    <property type="evidence" value="ECO:0007669"/>
    <property type="project" value="UniProtKB-KW"/>
</dbReference>
<keyword evidence="9" id="KW-0862">Zinc</keyword>
<keyword evidence="10 13" id="KW-1133">Transmembrane helix</keyword>
<evidence type="ECO:0000256" key="11">
    <source>
        <dbReference type="ARBA" id="ARBA00023049"/>
    </source>
</evidence>
<sequence>MRGIMRGEGVNLPSLLMQLLATVAVIFLILPLHEYAHGLIAYKLGDPTAKQSGRLTLNPLASIDKVGTLGLLLFGIGWAKPVPVNPRYFRNPKRDMALTALAGPVSNILAGFVGTVVYYFLLCLPFIPVQVLSVLSVFFYYYISINLMLAVFNLLPAPPLDGSRLVAAFLPNRMVYQYYRYERYVVLVLFVLLFTGVLDPILSFLHGHLWNAVITLGSAPFRALGLL</sequence>
<evidence type="ECO:0000256" key="8">
    <source>
        <dbReference type="ARBA" id="ARBA00022801"/>
    </source>
</evidence>
<evidence type="ECO:0000259" key="14">
    <source>
        <dbReference type="Pfam" id="PF02163"/>
    </source>
</evidence>
<feature type="domain" description="Peptidase M50" evidence="14">
    <location>
        <begin position="135"/>
        <end position="194"/>
    </location>
</feature>
<dbReference type="AlphaFoldDB" id="A0A9D1APN3"/>
<reference evidence="15" key="2">
    <citation type="journal article" date="2021" name="PeerJ">
        <title>Extensive microbial diversity within the chicken gut microbiome revealed by metagenomics and culture.</title>
        <authorList>
            <person name="Gilroy R."/>
            <person name="Ravi A."/>
            <person name="Getino M."/>
            <person name="Pursley I."/>
            <person name="Horton D.L."/>
            <person name="Alikhan N.F."/>
            <person name="Baker D."/>
            <person name="Gharbi K."/>
            <person name="Hall N."/>
            <person name="Watson M."/>
            <person name="Adriaenssens E.M."/>
            <person name="Foster-Nyarko E."/>
            <person name="Jarju S."/>
            <person name="Secka A."/>
            <person name="Antonio M."/>
            <person name="Oren A."/>
            <person name="Chaudhuri R.R."/>
            <person name="La Ragione R."/>
            <person name="Hildebrand F."/>
            <person name="Pallen M.J."/>
        </authorList>
    </citation>
    <scope>NUCLEOTIDE SEQUENCE</scope>
    <source>
        <strain evidence="15">ChiSxjej1B13-7958</strain>
    </source>
</reference>
<keyword evidence="6 13" id="KW-0812">Transmembrane</keyword>
<evidence type="ECO:0000256" key="3">
    <source>
        <dbReference type="ARBA" id="ARBA00007931"/>
    </source>
</evidence>
<accession>A0A9D1APN3</accession>
<dbReference type="GO" id="GO:0006508">
    <property type="term" value="P:proteolysis"/>
    <property type="evidence" value="ECO:0007669"/>
    <property type="project" value="UniProtKB-KW"/>
</dbReference>
<evidence type="ECO:0000256" key="6">
    <source>
        <dbReference type="ARBA" id="ARBA00022692"/>
    </source>
</evidence>
<comment type="similarity">
    <text evidence="3">Belongs to the peptidase M50B family.</text>
</comment>
<evidence type="ECO:0000313" key="16">
    <source>
        <dbReference type="Proteomes" id="UP000824242"/>
    </source>
</evidence>
<dbReference type="CDD" id="cd06158">
    <property type="entry name" value="S2P-M50_like_1"/>
    <property type="match status" value="1"/>
</dbReference>
<feature type="transmembrane region" description="Helical" evidence="13">
    <location>
        <begin position="184"/>
        <end position="202"/>
    </location>
</feature>
<comment type="caution">
    <text evidence="15">The sequence shown here is derived from an EMBL/GenBank/DDBJ whole genome shotgun (WGS) entry which is preliminary data.</text>
</comment>
<dbReference type="InterPro" id="IPR008915">
    <property type="entry name" value="Peptidase_M50"/>
</dbReference>
<dbReference type="InterPro" id="IPR052348">
    <property type="entry name" value="Metallopeptidase_M50B"/>
</dbReference>
<feature type="transmembrane region" description="Helical" evidence="13">
    <location>
        <begin position="12"/>
        <end position="32"/>
    </location>
</feature>
<reference evidence="15" key="1">
    <citation type="submission" date="2020-10" db="EMBL/GenBank/DDBJ databases">
        <authorList>
            <person name="Gilroy R."/>
        </authorList>
    </citation>
    <scope>NUCLEOTIDE SEQUENCE</scope>
    <source>
        <strain evidence="15">ChiSxjej1B13-7958</strain>
    </source>
</reference>
<dbReference type="InterPro" id="IPR044537">
    <property type="entry name" value="Rip2-like"/>
</dbReference>
<evidence type="ECO:0000256" key="1">
    <source>
        <dbReference type="ARBA" id="ARBA00001947"/>
    </source>
</evidence>
<keyword evidence="5 15" id="KW-0645">Protease</keyword>
<keyword evidence="12 13" id="KW-0472">Membrane</keyword>
<dbReference type="Pfam" id="PF02163">
    <property type="entry name" value="Peptidase_M50"/>
    <property type="match status" value="1"/>
</dbReference>
<dbReference type="PANTHER" id="PTHR35864">
    <property type="entry name" value="ZINC METALLOPROTEASE MJ0611-RELATED"/>
    <property type="match status" value="1"/>
</dbReference>
<evidence type="ECO:0000256" key="12">
    <source>
        <dbReference type="ARBA" id="ARBA00023136"/>
    </source>
</evidence>
<evidence type="ECO:0000256" key="7">
    <source>
        <dbReference type="ARBA" id="ARBA00022723"/>
    </source>
</evidence>
<evidence type="ECO:0000313" key="15">
    <source>
        <dbReference type="EMBL" id="HIR48334.1"/>
    </source>
</evidence>
<dbReference type="Proteomes" id="UP000824242">
    <property type="component" value="Unassembled WGS sequence"/>
</dbReference>